<gene>
    <name evidence="3" type="ORF">O9H85_31775</name>
</gene>
<organism evidence="3 4">
    <name type="scientific">Paenibacillus gyeongsangnamensis</name>
    <dbReference type="NCBI Taxonomy" id="3388067"/>
    <lineage>
        <taxon>Bacteria</taxon>
        <taxon>Bacillati</taxon>
        <taxon>Bacillota</taxon>
        <taxon>Bacilli</taxon>
        <taxon>Bacillales</taxon>
        <taxon>Paenibacillaceae</taxon>
        <taxon>Paenibacillus</taxon>
    </lineage>
</organism>
<dbReference type="PANTHER" id="PTHR45138:SF9">
    <property type="entry name" value="DIGUANYLATE CYCLASE DGCM-RELATED"/>
    <property type="match status" value="1"/>
</dbReference>
<dbReference type="InterPro" id="IPR050469">
    <property type="entry name" value="Diguanylate_Cyclase"/>
</dbReference>
<dbReference type="RefSeq" id="WP_269885397.1">
    <property type="nucleotide sequence ID" value="NZ_JAQAGZ010000028.1"/>
</dbReference>
<dbReference type="InterPro" id="IPR043128">
    <property type="entry name" value="Rev_trsase/Diguanyl_cyclase"/>
</dbReference>
<dbReference type="PANTHER" id="PTHR45138">
    <property type="entry name" value="REGULATORY COMPONENTS OF SENSORY TRANSDUCTION SYSTEM"/>
    <property type="match status" value="1"/>
</dbReference>
<keyword evidence="1" id="KW-0472">Membrane</keyword>
<comment type="caution">
    <text evidence="3">The sequence shown here is derived from an EMBL/GenBank/DDBJ whole genome shotgun (WGS) entry which is preliminary data.</text>
</comment>
<evidence type="ECO:0000259" key="2">
    <source>
        <dbReference type="PROSITE" id="PS50887"/>
    </source>
</evidence>
<keyword evidence="1" id="KW-1133">Transmembrane helix</keyword>
<reference evidence="3 4" key="1">
    <citation type="submission" date="2022-12" db="EMBL/GenBank/DDBJ databases">
        <title>Draft genome sequence of Paenibacillus sp. dW9.</title>
        <authorList>
            <person name="Choi E.-W."/>
            <person name="Kim D.-U."/>
        </authorList>
    </citation>
    <scope>NUCLEOTIDE SEQUENCE [LARGE SCALE GENOMIC DNA]</scope>
    <source>
        <strain evidence="4">dW9</strain>
    </source>
</reference>
<dbReference type="SUPFAM" id="SSF55073">
    <property type="entry name" value="Nucleotide cyclase"/>
    <property type="match status" value="1"/>
</dbReference>
<dbReference type="NCBIfam" id="TIGR00254">
    <property type="entry name" value="GGDEF"/>
    <property type="match status" value="1"/>
</dbReference>
<dbReference type="Gene3D" id="3.30.70.270">
    <property type="match status" value="1"/>
</dbReference>
<dbReference type="InterPro" id="IPR000160">
    <property type="entry name" value="GGDEF_dom"/>
</dbReference>
<evidence type="ECO:0000313" key="3">
    <source>
        <dbReference type="EMBL" id="MCZ8516862.1"/>
    </source>
</evidence>
<accession>A0ABT4QJ98</accession>
<dbReference type="SMART" id="SM00267">
    <property type="entry name" value="GGDEF"/>
    <property type="match status" value="1"/>
</dbReference>
<feature type="domain" description="GGDEF" evidence="2">
    <location>
        <begin position="142"/>
        <end position="272"/>
    </location>
</feature>
<protein>
    <submittedName>
        <fullName evidence="3">GGDEF domain-containing protein</fullName>
    </submittedName>
</protein>
<dbReference type="Pfam" id="PF00990">
    <property type="entry name" value="GGDEF"/>
    <property type="match status" value="1"/>
</dbReference>
<dbReference type="CDD" id="cd01949">
    <property type="entry name" value="GGDEF"/>
    <property type="match status" value="1"/>
</dbReference>
<evidence type="ECO:0000256" key="1">
    <source>
        <dbReference type="SAM" id="Phobius"/>
    </source>
</evidence>
<dbReference type="PROSITE" id="PS50887">
    <property type="entry name" value="GGDEF"/>
    <property type="match status" value="1"/>
</dbReference>
<keyword evidence="4" id="KW-1185">Reference proteome</keyword>
<evidence type="ECO:0000313" key="4">
    <source>
        <dbReference type="Proteomes" id="UP001527882"/>
    </source>
</evidence>
<dbReference type="InterPro" id="IPR029787">
    <property type="entry name" value="Nucleotide_cyclase"/>
</dbReference>
<name>A0ABT4QJ98_9BACL</name>
<proteinExistence type="predicted"/>
<keyword evidence="1" id="KW-0812">Transmembrane</keyword>
<dbReference type="Proteomes" id="UP001527882">
    <property type="component" value="Unassembled WGS sequence"/>
</dbReference>
<feature type="transmembrane region" description="Helical" evidence="1">
    <location>
        <begin position="6"/>
        <end position="23"/>
    </location>
</feature>
<feature type="transmembrane region" description="Helical" evidence="1">
    <location>
        <begin position="74"/>
        <end position="97"/>
    </location>
</feature>
<feature type="transmembrane region" description="Helical" evidence="1">
    <location>
        <begin position="35"/>
        <end position="62"/>
    </location>
</feature>
<dbReference type="EMBL" id="JAQAGZ010000028">
    <property type="protein sequence ID" value="MCZ8516862.1"/>
    <property type="molecule type" value="Genomic_DNA"/>
</dbReference>
<sequence length="272" mass="31109">MTGKKSLWFLFSAIFSLIIYFSLGKNVGFLSIGIILIIPCLCLIALFPNWVLALSIIAFWVITKCVIDFVTLPIQSIVLEFINSLVNLTVLLFFSYFRIETYKKTTELEQLTLVDPLTKSFNRRYLEIYFTRALPVYNRITSSLSIIAIDIDYFKNLNDKYGHVFGDQVLTTLVNLIKNNLREMDSIVRLGGEEFIIILPHTNIQDAEIIAEMLRCIIENASFMNGKTPVKITISAGVTLLKKSESYQDILERVDLRLYEAKNLGRNRVQVG</sequence>